<evidence type="ECO:0008006" key="3">
    <source>
        <dbReference type="Google" id="ProtNLM"/>
    </source>
</evidence>
<comment type="caution">
    <text evidence="1">The sequence shown here is derived from an EMBL/GenBank/DDBJ whole genome shotgun (WGS) entry which is preliminary data.</text>
</comment>
<reference evidence="2" key="1">
    <citation type="journal article" date="2019" name="Int. J. Syst. Evol. Microbiol.">
        <title>The Global Catalogue of Microorganisms (GCM) 10K type strain sequencing project: providing services to taxonomists for standard genome sequencing and annotation.</title>
        <authorList>
            <consortium name="The Broad Institute Genomics Platform"/>
            <consortium name="The Broad Institute Genome Sequencing Center for Infectious Disease"/>
            <person name="Wu L."/>
            <person name="Ma J."/>
        </authorList>
    </citation>
    <scope>NUCLEOTIDE SEQUENCE [LARGE SCALE GENOMIC DNA]</scope>
    <source>
        <strain evidence="2">CGMCC 1.15772</strain>
    </source>
</reference>
<name>A0ABW2HHN7_9MICO</name>
<dbReference type="RefSeq" id="WP_262874857.1">
    <property type="nucleotide sequence ID" value="NZ_BAABKW010000013.1"/>
</dbReference>
<gene>
    <name evidence="1" type="ORF">ACFQRL_13365</name>
</gene>
<protein>
    <recommendedName>
        <fullName evidence="3">HNH domain-containing protein</fullName>
    </recommendedName>
</protein>
<dbReference type="Proteomes" id="UP001596507">
    <property type="component" value="Unassembled WGS sequence"/>
</dbReference>
<dbReference type="EMBL" id="JBHTBE010000003">
    <property type="protein sequence ID" value="MFC7269947.1"/>
    <property type="molecule type" value="Genomic_DNA"/>
</dbReference>
<keyword evidence="2" id="KW-1185">Reference proteome</keyword>
<accession>A0ABW2HHN7</accession>
<sequence length="139" mass="15896">MYLSSRHEHDHFPLQWTFGGEGTVPTCVNCHDLKDRVPLLSWPLIAVAAGFEEVGEELVPPSEMKRQILADGAPREYPHWLLTHLRWVVVQEKWQSLSPIARILVAKLLVIDQMGRHRAWHTWSAEVEDAEFQPGGEKG</sequence>
<organism evidence="1 2">
    <name type="scientific">Microbacterium fluvii</name>
    <dbReference type="NCBI Taxonomy" id="415215"/>
    <lineage>
        <taxon>Bacteria</taxon>
        <taxon>Bacillati</taxon>
        <taxon>Actinomycetota</taxon>
        <taxon>Actinomycetes</taxon>
        <taxon>Micrococcales</taxon>
        <taxon>Microbacteriaceae</taxon>
        <taxon>Microbacterium</taxon>
    </lineage>
</organism>
<evidence type="ECO:0000313" key="1">
    <source>
        <dbReference type="EMBL" id="MFC7269947.1"/>
    </source>
</evidence>
<proteinExistence type="predicted"/>
<evidence type="ECO:0000313" key="2">
    <source>
        <dbReference type="Proteomes" id="UP001596507"/>
    </source>
</evidence>